<feature type="compositionally biased region" description="Polar residues" evidence="1">
    <location>
        <begin position="76"/>
        <end position="93"/>
    </location>
</feature>
<dbReference type="STRING" id="660025.F9GA61"/>
<feature type="region of interest" description="Disordered" evidence="1">
    <location>
        <begin position="31"/>
        <end position="133"/>
    </location>
</feature>
<organism evidence="3">
    <name type="scientific">Fusarium oxysporum (strain Fo5176)</name>
    <name type="common">Fusarium vascular wilt</name>
    <dbReference type="NCBI Taxonomy" id="660025"/>
    <lineage>
        <taxon>Eukaryota</taxon>
        <taxon>Fungi</taxon>
        <taxon>Dikarya</taxon>
        <taxon>Ascomycota</taxon>
        <taxon>Pezizomycotina</taxon>
        <taxon>Sordariomycetes</taxon>
        <taxon>Hypocreomycetidae</taxon>
        <taxon>Hypocreales</taxon>
        <taxon>Nectriaceae</taxon>
        <taxon>Fusarium</taxon>
        <taxon>Fusarium oxysporum species complex</taxon>
    </lineage>
</organism>
<proteinExistence type="predicted"/>
<accession>F9GA61</accession>
<dbReference type="AlphaFoldDB" id="F9GA61"/>
<comment type="caution">
    <text evidence="3">The sequence shown here is derived from an EMBL/GenBank/DDBJ whole genome shotgun (WGS) entry which is preliminary data.</text>
</comment>
<sequence length="450" mass="50816">MNNYSTELSNYIDGWLKTFIADSSIQCCSQKRDASFSPRPNWNDMPTPPSSDLAQSTPTRSRRRSPKRPRQDESPSEQNVSQDSLFDNNQTPTGPARILQMTIPTRPFSNPPILAPSSSTSARSNRSRSSSPVKRATLELLQKPVIFVPIKKAQLQENMHRTYDKIFDIADGNEFIPDSVQEDIKASHDAIRPRWFFDHPEDKSSDYKNELAALREIQQDAIICQRQGASESAWNVDVHGPLLKLALKPFESLHRAILTHASISKPFVPEMRTGSYYDITKSKMIDWGITMRPSEYTAEHISEVLDSLPHNKRSINQTIYGPVRNDPIAVSIETKIASGLIEEARGQLGLWVAAWHQRMRALRISDEQIITLPLILVMEHQWKLMFACDQGNAIHIAEDIIIGETRDLVGLYRIVAVLRALASWIETEYAAWLDRWLGLGETATCSASAP</sequence>
<feature type="domain" description="PD-(D/E)XK nuclease-like" evidence="2">
    <location>
        <begin position="185"/>
        <end position="429"/>
    </location>
</feature>
<dbReference type="Pfam" id="PF20516">
    <property type="entry name" value="PDDEXK_12"/>
    <property type="match status" value="1"/>
</dbReference>
<gene>
    <name evidence="3" type="ORF">FOXB_15543</name>
</gene>
<dbReference type="OrthoDB" id="5244165at2759"/>
<evidence type="ECO:0000313" key="3">
    <source>
        <dbReference type="EMBL" id="EGU73947.1"/>
    </source>
</evidence>
<feature type="compositionally biased region" description="Low complexity" evidence="1">
    <location>
        <begin position="117"/>
        <end position="131"/>
    </location>
</feature>
<name>F9GA61_FUSOF</name>
<protein>
    <recommendedName>
        <fullName evidence="2">PD-(D/E)XK nuclease-like domain-containing protein</fullName>
    </recommendedName>
</protein>
<reference evidence="3" key="1">
    <citation type="journal article" date="2012" name="Mol. Plant Microbe Interact.">
        <title>A highly conserved effector in Fusarium oxysporum is required for full virulence on Arabidopsis.</title>
        <authorList>
            <person name="Thatcher L.F."/>
            <person name="Gardiner D.M."/>
            <person name="Kazan K."/>
            <person name="Manners J."/>
        </authorList>
    </citation>
    <scope>NUCLEOTIDE SEQUENCE [LARGE SCALE GENOMIC DNA]</scope>
    <source>
        <strain evidence="3">Fo5176</strain>
    </source>
</reference>
<dbReference type="InterPro" id="IPR046797">
    <property type="entry name" value="PDDEXK_12"/>
</dbReference>
<evidence type="ECO:0000256" key="1">
    <source>
        <dbReference type="SAM" id="MobiDB-lite"/>
    </source>
</evidence>
<evidence type="ECO:0000259" key="2">
    <source>
        <dbReference type="Pfam" id="PF20516"/>
    </source>
</evidence>
<dbReference type="EMBL" id="AFQF01003978">
    <property type="protein sequence ID" value="EGU73947.1"/>
    <property type="molecule type" value="Genomic_DNA"/>
</dbReference>